<dbReference type="PANTHER" id="PTHR23504:SF31">
    <property type="entry name" value="MAJOR FACILITATOR SUPERFAMILY DOMAIN-CONTAINING PROTEIN 10"/>
    <property type="match status" value="1"/>
</dbReference>
<organism evidence="8 9">
    <name type="scientific">Caenorhabditis auriculariae</name>
    <dbReference type="NCBI Taxonomy" id="2777116"/>
    <lineage>
        <taxon>Eukaryota</taxon>
        <taxon>Metazoa</taxon>
        <taxon>Ecdysozoa</taxon>
        <taxon>Nematoda</taxon>
        <taxon>Chromadorea</taxon>
        <taxon>Rhabditida</taxon>
        <taxon>Rhabditina</taxon>
        <taxon>Rhabditomorpha</taxon>
        <taxon>Rhabditoidea</taxon>
        <taxon>Rhabditidae</taxon>
        <taxon>Peloderinae</taxon>
        <taxon>Caenorhabditis</taxon>
    </lineage>
</organism>
<dbReference type="SUPFAM" id="SSF103473">
    <property type="entry name" value="MFS general substrate transporter"/>
    <property type="match status" value="1"/>
</dbReference>
<feature type="domain" description="Major facilitator superfamily (MFS) profile" evidence="7">
    <location>
        <begin position="55"/>
        <end position="436"/>
    </location>
</feature>
<name>A0A8S1GPA2_9PELO</name>
<feature type="transmembrane region" description="Helical" evidence="6">
    <location>
        <begin position="93"/>
        <end position="109"/>
    </location>
</feature>
<keyword evidence="4 6" id="KW-1133">Transmembrane helix</keyword>
<evidence type="ECO:0000256" key="4">
    <source>
        <dbReference type="ARBA" id="ARBA00022989"/>
    </source>
</evidence>
<dbReference type="OrthoDB" id="196650at2759"/>
<feature type="transmembrane region" description="Helical" evidence="6">
    <location>
        <begin position="191"/>
        <end position="214"/>
    </location>
</feature>
<feature type="transmembrane region" description="Helical" evidence="6">
    <location>
        <begin position="263"/>
        <end position="283"/>
    </location>
</feature>
<keyword evidence="9" id="KW-1185">Reference proteome</keyword>
<dbReference type="InterPro" id="IPR020846">
    <property type="entry name" value="MFS_dom"/>
</dbReference>
<evidence type="ECO:0000256" key="2">
    <source>
        <dbReference type="ARBA" id="ARBA00022448"/>
    </source>
</evidence>
<evidence type="ECO:0000256" key="6">
    <source>
        <dbReference type="SAM" id="Phobius"/>
    </source>
</evidence>
<comment type="caution">
    <text evidence="8">The sequence shown here is derived from an EMBL/GenBank/DDBJ whole genome shotgun (WGS) entry which is preliminary data.</text>
</comment>
<feature type="transmembrane region" description="Helical" evidence="6">
    <location>
        <begin position="149"/>
        <end position="171"/>
    </location>
</feature>
<dbReference type="Pfam" id="PF07690">
    <property type="entry name" value="MFS_1"/>
    <property type="match status" value="1"/>
</dbReference>
<feature type="transmembrane region" description="Helical" evidence="6">
    <location>
        <begin position="121"/>
        <end position="142"/>
    </location>
</feature>
<dbReference type="FunFam" id="1.20.1250.20:FF:001507">
    <property type="entry name" value="Uncharacterized protein"/>
    <property type="match status" value="1"/>
</dbReference>
<comment type="subcellular location">
    <subcellularLocation>
        <location evidence="1">Membrane</location>
        <topology evidence="1">Multi-pass membrane protein</topology>
    </subcellularLocation>
</comment>
<reference evidence="8" key="1">
    <citation type="submission" date="2020-10" db="EMBL/GenBank/DDBJ databases">
        <authorList>
            <person name="Kikuchi T."/>
        </authorList>
    </citation>
    <scope>NUCLEOTIDE SEQUENCE</scope>
    <source>
        <strain evidence="8">NKZ352</strain>
    </source>
</reference>
<dbReference type="InterPro" id="IPR036259">
    <property type="entry name" value="MFS_trans_sf"/>
</dbReference>
<dbReference type="EMBL" id="CAJGYM010000002">
    <property type="protein sequence ID" value="CAD6185079.1"/>
    <property type="molecule type" value="Genomic_DNA"/>
</dbReference>
<dbReference type="PRINTS" id="PR01035">
    <property type="entry name" value="TCRTETA"/>
</dbReference>
<evidence type="ECO:0000259" key="7">
    <source>
        <dbReference type="PROSITE" id="PS50850"/>
    </source>
</evidence>
<evidence type="ECO:0000256" key="3">
    <source>
        <dbReference type="ARBA" id="ARBA00022692"/>
    </source>
</evidence>
<keyword evidence="3 6" id="KW-0812">Transmembrane</keyword>
<keyword evidence="5 6" id="KW-0472">Membrane</keyword>
<feature type="transmembrane region" description="Helical" evidence="6">
    <location>
        <begin position="52"/>
        <end position="72"/>
    </location>
</feature>
<keyword evidence="2" id="KW-0813">Transport</keyword>
<feature type="transmembrane region" description="Helical" evidence="6">
    <location>
        <begin position="295"/>
        <end position="312"/>
    </location>
</feature>
<proteinExistence type="predicted"/>
<sequence length="440" mass="48883">MALTLDASRNSCSCFRAPTAAETLADATLFCECPDRRPLKMSAVQPASQKRVMALLIPALICNMIFLYDISVKGLQSFQSLIGVPHNERYDKVFFGGLLGSLFSALQFISSPTLGSLSDVYGRRAIIILCCIVTAFSYLVWLRANTFTLFVLSRVLGGLSKGNINVAVSIVSDVYTTEDHPKGMALIGISYSVGFLVGPMIGAYLSSIAPTLIYRKLWRFLKKKNFEEIKKTRQELIRPNALFRFSAVQAPVQKKEEMQKIGLVYFLYLFLYSGLEFTLPFLTHLRFDFGSMQQGKIYLFTGLLMLPIQGRLVRKVPIHRQKALAEKGMLCIIPAYVLVSISNSLTVFYFGMVFYAIASAIVVSCLTTLVHSVYPAQEKGVIAGVFRSLGCLARALGPMVASTCFWMIGPTNCYLLGAVLLVIPFEMFRRMKNPAELKSD</sequence>
<dbReference type="AlphaFoldDB" id="A0A8S1GPA2"/>
<accession>A0A8S1GPA2</accession>
<dbReference type="PANTHER" id="PTHR23504">
    <property type="entry name" value="MAJOR FACILITATOR SUPERFAMILY DOMAIN-CONTAINING PROTEIN 10"/>
    <property type="match status" value="1"/>
</dbReference>
<protein>
    <recommendedName>
        <fullName evidence="7">Major facilitator superfamily (MFS) profile domain-containing protein</fullName>
    </recommendedName>
</protein>
<evidence type="ECO:0000313" key="9">
    <source>
        <dbReference type="Proteomes" id="UP000835052"/>
    </source>
</evidence>
<feature type="transmembrane region" description="Helical" evidence="6">
    <location>
        <begin position="407"/>
        <end position="428"/>
    </location>
</feature>
<dbReference type="InterPro" id="IPR011701">
    <property type="entry name" value="MFS"/>
</dbReference>
<dbReference type="InterPro" id="IPR001958">
    <property type="entry name" value="Tet-R_TetA/multi-R_MdtG-like"/>
</dbReference>
<evidence type="ECO:0000256" key="5">
    <source>
        <dbReference type="ARBA" id="ARBA00023136"/>
    </source>
</evidence>
<dbReference type="GO" id="GO:0031526">
    <property type="term" value="C:brush border membrane"/>
    <property type="evidence" value="ECO:0007669"/>
    <property type="project" value="TreeGrafter"/>
</dbReference>
<dbReference type="PROSITE" id="PS50850">
    <property type="entry name" value="MFS"/>
    <property type="match status" value="1"/>
</dbReference>
<evidence type="ECO:0000256" key="1">
    <source>
        <dbReference type="ARBA" id="ARBA00004141"/>
    </source>
</evidence>
<gene>
    <name evidence="8" type="ORF">CAUJ_LOCUS998</name>
</gene>
<dbReference type="Gene3D" id="1.20.1250.20">
    <property type="entry name" value="MFS general substrate transporter like domains"/>
    <property type="match status" value="1"/>
</dbReference>
<evidence type="ECO:0000313" key="8">
    <source>
        <dbReference type="EMBL" id="CAD6185079.1"/>
    </source>
</evidence>
<dbReference type="GO" id="GO:0022857">
    <property type="term" value="F:transmembrane transporter activity"/>
    <property type="evidence" value="ECO:0007669"/>
    <property type="project" value="InterPro"/>
</dbReference>
<dbReference type="Proteomes" id="UP000835052">
    <property type="component" value="Unassembled WGS sequence"/>
</dbReference>